<evidence type="ECO:0000256" key="10">
    <source>
        <dbReference type="ARBA" id="ARBA00023163"/>
    </source>
</evidence>
<proteinExistence type="predicted"/>
<dbReference type="Pfam" id="PF12833">
    <property type="entry name" value="HTH_18"/>
    <property type="match status" value="1"/>
</dbReference>
<dbReference type="InterPro" id="IPR003594">
    <property type="entry name" value="HATPase_dom"/>
</dbReference>
<dbReference type="InterPro" id="IPR003661">
    <property type="entry name" value="HisK_dim/P_dom"/>
</dbReference>
<dbReference type="InterPro" id="IPR013658">
    <property type="entry name" value="SGL"/>
</dbReference>
<dbReference type="InterPro" id="IPR036890">
    <property type="entry name" value="HATPase_C_sf"/>
</dbReference>
<dbReference type="PRINTS" id="PR00344">
    <property type="entry name" value="BCTRLSENSOR"/>
</dbReference>
<dbReference type="PROSITE" id="PS50109">
    <property type="entry name" value="HIS_KIN"/>
    <property type="match status" value="1"/>
</dbReference>
<dbReference type="Gene3D" id="2.60.40.10">
    <property type="entry name" value="Immunoglobulins"/>
    <property type="match status" value="1"/>
</dbReference>
<evidence type="ECO:0000256" key="7">
    <source>
        <dbReference type="ARBA" id="ARBA00022840"/>
    </source>
</evidence>
<feature type="domain" description="HTH araC/xylS-type" evidence="15">
    <location>
        <begin position="1239"/>
        <end position="1338"/>
    </location>
</feature>
<evidence type="ECO:0000256" key="3">
    <source>
        <dbReference type="ARBA" id="ARBA00022553"/>
    </source>
</evidence>
<dbReference type="GO" id="GO:0005524">
    <property type="term" value="F:ATP binding"/>
    <property type="evidence" value="ECO:0007669"/>
    <property type="project" value="UniProtKB-KW"/>
</dbReference>
<feature type="domain" description="Histidine kinase" evidence="16">
    <location>
        <begin position="843"/>
        <end position="1056"/>
    </location>
</feature>
<keyword evidence="13" id="KW-0472">Membrane</keyword>
<dbReference type="InterPro" id="IPR011047">
    <property type="entry name" value="Quinoprotein_ADH-like_sf"/>
</dbReference>
<evidence type="ECO:0000256" key="13">
    <source>
        <dbReference type="SAM" id="Phobius"/>
    </source>
</evidence>
<dbReference type="PROSITE" id="PS50110">
    <property type="entry name" value="RESPONSE_REGULATORY"/>
    <property type="match status" value="1"/>
</dbReference>
<dbReference type="GO" id="GO:0000155">
    <property type="term" value="F:phosphorelay sensor kinase activity"/>
    <property type="evidence" value="ECO:0007669"/>
    <property type="project" value="InterPro"/>
</dbReference>
<feature type="transmembrane region" description="Helical" evidence="13">
    <location>
        <begin position="785"/>
        <end position="807"/>
    </location>
</feature>
<dbReference type="CDD" id="cd00082">
    <property type="entry name" value="HisKA"/>
    <property type="match status" value="1"/>
</dbReference>
<dbReference type="GO" id="GO:0003700">
    <property type="term" value="F:DNA-binding transcription factor activity"/>
    <property type="evidence" value="ECO:0007669"/>
    <property type="project" value="InterPro"/>
</dbReference>
<dbReference type="CDD" id="cd17574">
    <property type="entry name" value="REC_OmpR"/>
    <property type="match status" value="1"/>
</dbReference>
<dbReference type="SUPFAM" id="SSF55874">
    <property type="entry name" value="ATPase domain of HSP90 chaperone/DNA topoisomerase II/histidine kinase"/>
    <property type="match status" value="1"/>
</dbReference>
<keyword evidence="4" id="KW-0808">Transferase</keyword>
<evidence type="ECO:0000256" key="5">
    <source>
        <dbReference type="ARBA" id="ARBA00022741"/>
    </source>
</evidence>
<dbReference type="InterPro" id="IPR009057">
    <property type="entry name" value="Homeodomain-like_sf"/>
</dbReference>
<dbReference type="FunFam" id="3.30.565.10:FF:000037">
    <property type="entry name" value="Hybrid sensor histidine kinase/response regulator"/>
    <property type="match status" value="1"/>
</dbReference>
<dbReference type="InterPro" id="IPR013783">
    <property type="entry name" value="Ig-like_fold"/>
</dbReference>
<reference evidence="18 19" key="1">
    <citation type="submission" date="2020-04" db="EMBL/GenBank/DDBJ databases">
        <title>Flammeovirga sp. SR4, a novel species isolated from seawater.</title>
        <authorList>
            <person name="Wang X."/>
        </authorList>
    </citation>
    <scope>NUCLEOTIDE SEQUENCE [LARGE SCALE GENOMIC DNA]</scope>
    <source>
        <strain evidence="18 19">ATCC 23126</strain>
    </source>
</reference>
<dbReference type="SMART" id="SM00448">
    <property type="entry name" value="REC"/>
    <property type="match status" value="1"/>
</dbReference>
<dbReference type="SMART" id="SM00387">
    <property type="entry name" value="HATPase_c"/>
    <property type="match status" value="1"/>
</dbReference>
<dbReference type="InterPro" id="IPR018060">
    <property type="entry name" value="HTH_AraC"/>
</dbReference>
<dbReference type="CDD" id="cd00075">
    <property type="entry name" value="HATPase"/>
    <property type="match status" value="1"/>
</dbReference>
<keyword evidence="10" id="KW-0804">Transcription</keyword>
<evidence type="ECO:0000256" key="9">
    <source>
        <dbReference type="ARBA" id="ARBA00023015"/>
    </source>
</evidence>
<dbReference type="SMART" id="SM00342">
    <property type="entry name" value="HTH_ARAC"/>
    <property type="match status" value="1"/>
</dbReference>
<gene>
    <name evidence="18" type="ORF">HHU12_29550</name>
</gene>
<feature type="domain" description="Response regulatory" evidence="17">
    <location>
        <begin position="1098"/>
        <end position="1213"/>
    </location>
</feature>
<dbReference type="Pfam" id="PF08450">
    <property type="entry name" value="SGL"/>
    <property type="match status" value="1"/>
</dbReference>
<dbReference type="RefSeq" id="WP_169660337.1">
    <property type="nucleotide sequence ID" value="NZ_JABANE010000138.1"/>
</dbReference>
<evidence type="ECO:0000313" key="19">
    <source>
        <dbReference type="Proteomes" id="UP000576082"/>
    </source>
</evidence>
<evidence type="ECO:0000256" key="4">
    <source>
        <dbReference type="ARBA" id="ARBA00022679"/>
    </source>
</evidence>
<feature type="coiled-coil region" evidence="12">
    <location>
        <begin position="1235"/>
        <end position="1262"/>
    </location>
</feature>
<sequence>MRFIKYSICLLLFFVSFQNTWANLIPVKGSDVFMHSDVLSVVQDKEGFMWFASFDGLYRYDGNEMKVYRHINGDSLSLVSNRLTCLTVDHKDRVVIGTEANGLCVFDKKTEQFTAIKINGNRQVTVDNVFCDASGNVWVGSDFGLSKVKEDEQGKFHTLNIFDSNVRVREVIQGKNGLLWTLTSKGLYTVHPDNFRIVHHKLNINKEHIKTIYRDKNNRIWAGTFKGLYQLNGKFKPIKKHIDASILSVYMDRENTLWVGTKNKGLMYSEDGGKSFIPYQPYKSIHPLYNNKAITTFFESDEGILWLGSLANGAYTNEKIFRYLEQFKNPYDVNPNTLFSCYTFHQDQDSILWVGTLGQGLGIYDRKTGEVVDYRKNNPQLQSIKISKILPLPDQSFYIFSSPNIYHLTKQDQQSLLEGKKIQLKSINPIAPFYKPSVTYANMDEDQHLWLSTNTGLYEYIPSKDDFYKGKVNQYRTEGYLGLTNNTVKYVVTHREGDVKYVWVGSKVGLSLLKFDEKKHEKSIAKFYKGSGEFNLPSNFIASMIKGEGNTLWIGCLGGGLVKCDINPKNIHAPQFTKYLEKDGIKTNQLEQLQLDEKGKLWMSGYGISSFNPSTLEVESFEFNSAVRQNYYKIRRSYFSPDHELLFGTDNGFVLFNPSKYKVDFTKKKPQFTSLKVNDKEVKMGEKYDRNIILTQPLNTSEKVILLPHQNNIELTFTAFAYNSQKEELFKYKMSGVDEDWVISSNPYAVYRNLPYGQHTFELLTFNGKWSDTAVMMEFDLQAPFYLTTSAYIIYILLILGSVFSYYQWKKTQLNRLHKLEIVELKEKETENIQKAKLDLFTFVCHDMKTPLTLILDPIQDLIYNKDFKPEIHHDLQVIRKNAVKLQKLVVELMDFQKFENKELRISPQEVNLNAFIHQIIQHFKILSEKRNIKLLLDAKEEEMIVFVDPVQFEKVIFNLISNALQYTPQHGEITICLKEQEKAILIDVMDTGMGIQPEVIDNVFDPYFQQKTSGRGSGIGLAVTKSIVEQHSGKISVISQEKKGSTFTIELLKGNDHFDKIYTDQEQSYIDENSPIVEEVNVEVDPLELEDEVRDANLLIVDDNEDISEYLHIKFSPLYNVLLANDGAAALEIVKKNNIDLIITDITMDKMDGLEFCKAIKEETQTAPIPIIFLSAKDDVQTQLETYNMGANAFISKPFSFEILSARVKNLLSNVTVSSFEVAPSEIEISSKDEQLLEEAMKYIENNLENTELNVEQLCKELGVSRSQLYRKVKTITNMSISEFIRTIRLKRAAQILEVDGSSILDVMDKVGFNNPSYFTRTFKKQFGVSPKEYSKQFMK</sequence>
<dbReference type="InterPro" id="IPR005467">
    <property type="entry name" value="His_kinase_dom"/>
</dbReference>
<dbReference type="Gene3D" id="3.30.565.10">
    <property type="entry name" value="Histidine kinase-like ATPase, C-terminal domain"/>
    <property type="match status" value="1"/>
</dbReference>
<dbReference type="Pfam" id="PF02518">
    <property type="entry name" value="HATPase_c"/>
    <property type="match status" value="1"/>
</dbReference>
<evidence type="ECO:0000256" key="11">
    <source>
        <dbReference type="PROSITE-ProRule" id="PRU00169"/>
    </source>
</evidence>
<dbReference type="Gene3D" id="3.40.50.2300">
    <property type="match status" value="1"/>
</dbReference>
<dbReference type="PANTHER" id="PTHR43547:SF2">
    <property type="entry name" value="HYBRID SIGNAL TRANSDUCTION HISTIDINE KINASE C"/>
    <property type="match status" value="1"/>
</dbReference>
<evidence type="ECO:0000256" key="6">
    <source>
        <dbReference type="ARBA" id="ARBA00022777"/>
    </source>
</evidence>
<dbReference type="Gene3D" id="1.10.10.60">
    <property type="entry name" value="Homeodomain-like"/>
    <property type="match status" value="2"/>
</dbReference>
<dbReference type="PROSITE" id="PS01124">
    <property type="entry name" value="HTH_ARAC_FAMILY_2"/>
    <property type="match status" value="1"/>
</dbReference>
<evidence type="ECO:0000313" key="18">
    <source>
        <dbReference type="EMBL" id="NME72143.1"/>
    </source>
</evidence>
<evidence type="ECO:0000256" key="1">
    <source>
        <dbReference type="ARBA" id="ARBA00000085"/>
    </source>
</evidence>
<evidence type="ECO:0000256" key="2">
    <source>
        <dbReference type="ARBA" id="ARBA00012438"/>
    </source>
</evidence>
<keyword evidence="9" id="KW-0805">Transcription regulation</keyword>
<dbReference type="Gene3D" id="2.130.10.10">
    <property type="entry name" value="YVTN repeat-like/Quinoprotein amine dehydrogenase"/>
    <property type="match status" value="2"/>
</dbReference>
<accession>A0A7X9S0J6</accession>
<keyword evidence="8" id="KW-0902">Two-component regulatory system</keyword>
<keyword evidence="12" id="KW-0175">Coiled coil</keyword>
<dbReference type="EC" id="2.7.13.3" evidence="2"/>
<evidence type="ECO:0000256" key="8">
    <source>
        <dbReference type="ARBA" id="ARBA00023012"/>
    </source>
</evidence>
<keyword evidence="3 11" id="KW-0597">Phosphoprotein</keyword>
<dbReference type="EMBL" id="JABANE010000138">
    <property type="protein sequence ID" value="NME72143.1"/>
    <property type="molecule type" value="Genomic_DNA"/>
</dbReference>
<dbReference type="Pfam" id="PF00072">
    <property type="entry name" value="Response_reg"/>
    <property type="match status" value="1"/>
</dbReference>
<dbReference type="Proteomes" id="UP000576082">
    <property type="component" value="Unassembled WGS sequence"/>
</dbReference>
<dbReference type="InterPro" id="IPR001789">
    <property type="entry name" value="Sig_transdc_resp-reg_receiver"/>
</dbReference>
<protein>
    <recommendedName>
        <fullName evidence="2">histidine kinase</fullName>
        <ecNumber evidence="2">2.7.13.3</ecNumber>
    </recommendedName>
</protein>
<feature type="chain" id="PRO_5031300070" description="histidine kinase" evidence="14">
    <location>
        <begin position="22"/>
        <end position="1341"/>
    </location>
</feature>
<dbReference type="SUPFAM" id="SSF47384">
    <property type="entry name" value="Homodimeric domain of signal transducing histidine kinase"/>
    <property type="match status" value="1"/>
</dbReference>
<dbReference type="PANTHER" id="PTHR43547">
    <property type="entry name" value="TWO-COMPONENT HISTIDINE KINASE"/>
    <property type="match status" value="1"/>
</dbReference>
<dbReference type="InterPro" id="IPR036097">
    <property type="entry name" value="HisK_dim/P_sf"/>
</dbReference>
<dbReference type="InterPro" id="IPR004358">
    <property type="entry name" value="Sig_transdc_His_kin-like_C"/>
</dbReference>
<dbReference type="InterPro" id="IPR011006">
    <property type="entry name" value="CheY-like_superfamily"/>
</dbReference>
<dbReference type="GO" id="GO:0043565">
    <property type="term" value="F:sequence-specific DNA binding"/>
    <property type="evidence" value="ECO:0007669"/>
    <property type="project" value="InterPro"/>
</dbReference>
<keyword evidence="5" id="KW-0547">Nucleotide-binding</keyword>
<dbReference type="SUPFAM" id="SSF101898">
    <property type="entry name" value="NHL repeat"/>
    <property type="match status" value="1"/>
</dbReference>
<dbReference type="SUPFAM" id="SSF50998">
    <property type="entry name" value="Quinoprotein alcohol dehydrogenase-like"/>
    <property type="match status" value="1"/>
</dbReference>
<dbReference type="SUPFAM" id="SSF52172">
    <property type="entry name" value="CheY-like"/>
    <property type="match status" value="1"/>
</dbReference>
<keyword evidence="13" id="KW-1133">Transmembrane helix</keyword>
<keyword evidence="6" id="KW-0418">Kinase</keyword>
<evidence type="ECO:0000259" key="17">
    <source>
        <dbReference type="PROSITE" id="PS50110"/>
    </source>
</evidence>
<comment type="caution">
    <text evidence="18">The sequence shown here is derived from an EMBL/GenBank/DDBJ whole genome shotgun (WGS) entry which is preliminary data.</text>
</comment>
<comment type="catalytic activity">
    <reaction evidence="1">
        <text>ATP + protein L-histidine = ADP + protein N-phospho-L-histidine.</text>
        <dbReference type="EC" id="2.7.13.3"/>
    </reaction>
</comment>
<dbReference type="Gene3D" id="1.10.287.130">
    <property type="match status" value="1"/>
</dbReference>
<dbReference type="SUPFAM" id="SSF46689">
    <property type="entry name" value="Homeodomain-like"/>
    <property type="match status" value="2"/>
</dbReference>
<dbReference type="InterPro" id="IPR015943">
    <property type="entry name" value="WD40/YVTN_repeat-like_dom_sf"/>
</dbReference>
<name>A0A7X9S0J6_9BACT</name>
<feature type="modified residue" description="4-aspartylphosphate" evidence="11">
    <location>
        <position position="1146"/>
    </location>
</feature>
<keyword evidence="7" id="KW-0067">ATP-binding</keyword>
<evidence type="ECO:0000256" key="14">
    <source>
        <dbReference type="SAM" id="SignalP"/>
    </source>
</evidence>
<evidence type="ECO:0000256" key="12">
    <source>
        <dbReference type="SAM" id="Coils"/>
    </source>
</evidence>
<evidence type="ECO:0000259" key="15">
    <source>
        <dbReference type="PROSITE" id="PS01124"/>
    </source>
</evidence>
<feature type="signal peptide" evidence="14">
    <location>
        <begin position="1"/>
        <end position="21"/>
    </location>
</feature>
<keyword evidence="14" id="KW-0732">Signal</keyword>
<keyword evidence="19" id="KW-1185">Reference proteome</keyword>
<organism evidence="18 19">
    <name type="scientific">Flammeovirga aprica JL-4</name>
    <dbReference type="NCBI Taxonomy" id="694437"/>
    <lineage>
        <taxon>Bacteria</taxon>
        <taxon>Pseudomonadati</taxon>
        <taxon>Bacteroidota</taxon>
        <taxon>Cytophagia</taxon>
        <taxon>Cytophagales</taxon>
        <taxon>Flammeovirgaceae</taxon>
        <taxon>Flammeovirga</taxon>
    </lineage>
</organism>
<keyword evidence="13" id="KW-0812">Transmembrane</keyword>
<evidence type="ECO:0000259" key="16">
    <source>
        <dbReference type="PROSITE" id="PS50109"/>
    </source>
</evidence>